<keyword evidence="1" id="KW-0812">Transmembrane</keyword>
<organism evidence="2 3">
    <name type="scientific">Caerostris extrusa</name>
    <name type="common">Bark spider</name>
    <name type="synonym">Caerostris bankana</name>
    <dbReference type="NCBI Taxonomy" id="172846"/>
    <lineage>
        <taxon>Eukaryota</taxon>
        <taxon>Metazoa</taxon>
        <taxon>Ecdysozoa</taxon>
        <taxon>Arthropoda</taxon>
        <taxon>Chelicerata</taxon>
        <taxon>Arachnida</taxon>
        <taxon>Araneae</taxon>
        <taxon>Araneomorphae</taxon>
        <taxon>Entelegynae</taxon>
        <taxon>Araneoidea</taxon>
        <taxon>Araneidae</taxon>
        <taxon>Caerostris</taxon>
    </lineage>
</organism>
<keyword evidence="1" id="KW-1133">Transmembrane helix</keyword>
<proteinExistence type="predicted"/>
<evidence type="ECO:0000256" key="1">
    <source>
        <dbReference type="SAM" id="Phobius"/>
    </source>
</evidence>
<dbReference type="EMBL" id="BPLR01000654">
    <property type="protein sequence ID" value="GIY96392.1"/>
    <property type="molecule type" value="Genomic_DNA"/>
</dbReference>
<evidence type="ECO:0000313" key="3">
    <source>
        <dbReference type="Proteomes" id="UP001054945"/>
    </source>
</evidence>
<reference evidence="2 3" key="1">
    <citation type="submission" date="2021-06" db="EMBL/GenBank/DDBJ databases">
        <title>Caerostris extrusa draft genome.</title>
        <authorList>
            <person name="Kono N."/>
            <person name="Arakawa K."/>
        </authorList>
    </citation>
    <scope>NUCLEOTIDE SEQUENCE [LARGE SCALE GENOMIC DNA]</scope>
</reference>
<sequence length="131" mass="14896">MHILQRDDKSLIALFTHDIRQHVISIVRYGMINSNLEQFLSSSELISHMGTLPLPPDLKKGASYLTATIKYPFPHRALIPNHSSILLQTVIHTKEERQFDLMSENPLVVSIILVIIWINIKRSLPFSLSAA</sequence>
<feature type="transmembrane region" description="Helical" evidence="1">
    <location>
        <begin position="101"/>
        <end position="120"/>
    </location>
</feature>
<dbReference type="Proteomes" id="UP001054945">
    <property type="component" value="Unassembled WGS sequence"/>
</dbReference>
<name>A0AAV4XP64_CAEEX</name>
<keyword evidence="3" id="KW-1185">Reference proteome</keyword>
<protein>
    <submittedName>
        <fullName evidence="2">Uncharacterized protein</fullName>
    </submittedName>
</protein>
<dbReference type="AlphaFoldDB" id="A0AAV4XP64"/>
<evidence type="ECO:0000313" key="2">
    <source>
        <dbReference type="EMBL" id="GIY96392.1"/>
    </source>
</evidence>
<comment type="caution">
    <text evidence="2">The sequence shown here is derived from an EMBL/GenBank/DDBJ whole genome shotgun (WGS) entry which is preliminary data.</text>
</comment>
<gene>
    <name evidence="2" type="ORF">CEXT_469061</name>
</gene>
<accession>A0AAV4XP64</accession>
<keyword evidence="1" id="KW-0472">Membrane</keyword>